<keyword evidence="1" id="KW-1133">Transmembrane helix</keyword>
<dbReference type="GeneID" id="39876865"/>
<dbReference type="Proteomes" id="UP000236319">
    <property type="component" value="Unassembled WGS sequence"/>
</dbReference>
<evidence type="ECO:0008006" key="4">
    <source>
        <dbReference type="Google" id="ProtNLM"/>
    </source>
</evidence>
<protein>
    <recommendedName>
        <fullName evidence="4">C3H1-type domain-containing protein</fullName>
    </recommendedName>
</protein>
<dbReference type="OrthoDB" id="367094at2759"/>
<evidence type="ECO:0000256" key="1">
    <source>
        <dbReference type="SAM" id="Phobius"/>
    </source>
</evidence>
<dbReference type="RefSeq" id="XP_028869338.1">
    <property type="nucleotide sequence ID" value="XM_029013505.1"/>
</dbReference>
<comment type="caution">
    <text evidence="2">The sequence shown here is derived from an EMBL/GenBank/DDBJ whole genome shotgun (WGS) entry which is preliminary data.</text>
</comment>
<dbReference type="EMBL" id="BDSA01000014">
    <property type="protein sequence ID" value="GBE63095.1"/>
    <property type="molecule type" value="Genomic_DNA"/>
</dbReference>
<keyword evidence="3" id="KW-1185">Reference proteome</keyword>
<evidence type="ECO:0000313" key="3">
    <source>
        <dbReference type="Proteomes" id="UP000236319"/>
    </source>
</evidence>
<reference evidence="2 3" key="1">
    <citation type="journal article" date="2017" name="BMC Genomics">
        <title>Whole-genome assembly of Babesia ovata and comparative genomics between closely related pathogens.</title>
        <authorList>
            <person name="Yamagishi J."/>
            <person name="Asada M."/>
            <person name="Hakimi H."/>
            <person name="Tanaka T.Q."/>
            <person name="Sugimoto C."/>
            <person name="Kawazu S."/>
        </authorList>
    </citation>
    <scope>NUCLEOTIDE SEQUENCE [LARGE SCALE GENOMIC DNA]</scope>
    <source>
        <strain evidence="2 3">Miyake</strain>
    </source>
</reference>
<keyword evidence="1" id="KW-0812">Transmembrane</keyword>
<proteinExistence type="predicted"/>
<sequence length="1693" mass="191973">MSFLHGVLHNIQGHLGQHRNKIDDAISLLERNKHRGKDGFNEAIVKVVEGVKQYNEGVDVSHNNVKTEIELLKKHLRTLKESVNSYSDHQHVNEIDKNVEHCLHQAYQYKEGIEGQKTNNIKDMQYDLANKVNKATEIIDYQRALLSAIWKKLKTDRDEVVALVEKQMEGAKNSIIKITVEQIRAFVGRLNVEIDKLRRKIWDVDAALQSHVKAMETWINKAHEAVEAAMRKVAAILKEVDKSPSNAENKNNLEKAIGSLQEKAFKLFRAYEAAEKCLPDLIRAVMTAVNGLDGKIRQDLNALKRQIDSTIEAYVKEAQEELATLKEKVERNKGDQNKDNLEYNWLVLKTDMVWLIDKIKGKKSGSPDYEGLQGINEKVKDYVKRFTENDMFEGIVKQWITKILEQDVLVREYIASYVSLSQEEAFVEDYVSVYNKEFKSEKIKEIADQIKLKLQQGVITEAKKKIDVVDSKIVKNVAKVYECITTFVEKLDVKLDKKQLPSQSRQEFVTSMADAIEEKVKKSVTSYRTNKNFLESAVKAILTALRSTASEAAEELKSFTCTEKLNIMANVNRAIQDATEIKQIIGNGIGNDNQPGSKITKALDTVKAKIDFLDSILSTDVLGGEIDKVIMPFVKTGKEWREKMKTYAGHIGEDDKLGNHVKGEIKNLQETALKTFDPLKITANTNKIQENVITFYEKLNAFCTAIVNAAANGGESVSGRLEELENVLISKLNPKIPGSLNNLHKQFDELQKKYLYPLFSETRKISTDATIQADAMIRTLERHVDTTLNGAKSTIQNDIKRRYVIFFKEQIEAFSKKVDEEFKGLPQQIVDDANKESKGFMKELYRLSNSHINRQLLKDARLYDLSFNTKQFFINLLQALIGKSEIMPVTYLSDLQNKLNTLFTELTKYDKNFVNQLDLLNTYLSSIRPASYATESNPLLDVLTKGLIGMHDELSKAYVSVYDSEPWDAAHENKYAKIYFTLLKTVCHDLIRLREHCDGDCKDKKICLLEMSDRKQIANPLGQWLDKRGFTVSNSPDKQNGELNKEKNTDAIKTLLDKTIPKSQDNLHLQQCISHKKDGFPVMDILDCLFDHLTQYNKASHLIIPQSPKSPSSVNDMLHWLSGLRYNSMRQPVVSAFNGLFSDAEKGLAVTAPHDVLRKIPNSTLRPNTLAGTLTVVCRQAEKTLIAIQGYGHSDGRYASDFSNNSRNLMYPTNPAACMDMLIDILCRLQQQLCFLYRQCCFMSNCSGWRDCHYGKHVAGSSWQCNDKQCANLNCKLSPNQNTKQSATQKADQKCDQHPTCGVKSPLQSFLEDGLQGFLPHSFKTPGCKLDCTMSNHRGIPCKTPMGFADIGMTASHTKDGAYLRDVLYDFCGDATKPLSKICTYFNCLLQRPPQNLGDMFSFYFNLLYKYDLQGHDHKRDAFVKAVEKAYFGHEYPKLQIRFLQLSQKHSARHDKGDMFSIIKCDDEDGNPAQTCGSYLSPITQHISGMFSAAYADKYLSWIVYLTETFYDLLKKLYDECNNKCGPKGSNCFTKCCVKDCPLTKEKPQPKDNHDSLCKSIVKCPAMLPTLCQYGFTFGSQYDISGMNGSPLKRTCNDFCNALAKLLGNNSVLIELRQQIDEFIWAIRESFSITLLALWSLSLLYLLHITVVRLDVLKIRSHLRTPSSHRIAAQSLLAAARVKALANVKYFSP</sequence>
<keyword evidence="1" id="KW-0472">Membrane</keyword>
<organism evidence="2 3">
    <name type="scientific">Babesia ovata</name>
    <dbReference type="NCBI Taxonomy" id="189622"/>
    <lineage>
        <taxon>Eukaryota</taxon>
        <taxon>Sar</taxon>
        <taxon>Alveolata</taxon>
        <taxon>Apicomplexa</taxon>
        <taxon>Aconoidasida</taxon>
        <taxon>Piroplasmida</taxon>
        <taxon>Babesiidae</taxon>
        <taxon>Babesia</taxon>
    </lineage>
</organism>
<accession>A0A2H6KJC2</accession>
<gene>
    <name evidence="2" type="ORF">BOVATA_045880</name>
</gene>
<name>A0A2H6KJC2_9APIC</name>
<dbReference type="VEuPathDB" id="PiroplasmaDB:BOVATA_045880"/>
<feature type="transmembrane region" description="Helical" evidence="1">
    <location>
        <begin position="1631"/>
        <end position="1654"/>
    </location>
</feature>
<evidence type="ECO:0000313" key="2">
    <source>
        <dbReference type="EMBL" id="GBE63095.1"/>
    </source>
</evidence>